<evidence type="ECO:0000313" key="8">
    <source>
        <dbReference type="EMBL" id="APL99158.1"/>
    </source>
</evidence>
<dbReference type="Gene3D" id="3.30.420.10">
    <property type="entry name" value="Ribonuclease H-like superfamily/Ribonuclease H"/>
    <property type="match status" value="1"/>
</dbReference>
<dbReference type="KEGG" id="vg:54984366"/>
<comment type="catalytic activity">
    <reaction evidence="6">
        <text>DNA(n) + a 2'-deoxyribonucleoside 5'-triphosphate = DNA(n+1) + diphosphate</text>
        <dbReference type="Rhea" id="RHEA:22508"/>
        <dbReference type="Rhea" id="RHEA-COMP:17339"/>
        <dbReference type="Rhea" id="RHEA-COMP:17340"/>
        <dbReference type="ChEBI" id="CHEBI:33019"/>
        <dbReference type="ChEBI" id="CHEBI:61560"/>
        <dbReference type="ChEBI" id="CHEBI:173112"/>
        <dbReference type="EC" id="2.7.7.7"/>
    </reaction>
</comment>
<dbReference type="SUPFAM" id="SSF53098">
    <property type="entry name" value="Ribonuclease H-like"/>
    <property type="match status" value="1"/>
</dbReference>
<keyword evidence="4" id="KW-0239">DNA-directed DNA polymerase</keyword>
<dbReference type="InterPro" id="IPR036397">
    <property type="entry name" value="RNaseH_sf"/>
</dbReference>
<dbReference type="Gene3D" id="3.30.70.370">
    <property type="match status" value="1"/>
</dbReference>
<dbReference type="GO" id="GO:0003677">
    <property type="term" value="F:DNA binding"/>
    <property type="evidence" value="ECO:0007669"/>
    <property type="project" value="InterPro"/>
</dbReference>
<dbReference type="Gene3D" id="1.20.1060.10">
    <property type="entry name" value="Taq DNA Polymerase, Chain T, domain 4"/>
    <property type="match status" value="1"/>
</dbReference>
<dbReference type="PANTHER" id="PTHR10133:SF62">
    <property type="entry name" value="DNA POLYMERASE THETA"/>
    <property type="match status" value="1"/>
</dbReference>
<evidence type="ECO:0000313" key="9">
    <source>
        <dbReference type="Proteomes" id="UP000240508"/>
    </source>
</evidence>
<keyword evidence="5" id="KW-0235">DNA replication</keyword>
<evidence type="ECO:0000256" key="5">
    <source>
        <dbReference type="ARBA" id="ARBA00023109"/>
    </source>
</evidence>
<dbReference type="InterPro" id="IPR043502">
    <property type="entry name" value="DNA/RNA_pol_sf"/>
</dbReference>
<evidence type="ECO:0000256" key="2">
    <source>
        <dbReference type="ARBA" id="ARBA00022679"/>
    </source>
</evidence>
<reference evidence="8 9" key="1">
    <citation type="submission" date="2016-10" db="EMBL/GenBank/DDBJ databases">
        <title>Properties of three new Bordetella phage species from family Siphoviridae.</title>
        <authorList>
            <person name="Knezevic P."/>
            <person name="Petrovic Fabijan A."/>
            <person name="Doffkay Z."/>
            <person name="Rakhely G."/>
        </authorList>
    </citation>
    <scope>NUCLEOTIDE SEQUENCE [LARGE SCALE GENOMIC DNA]</scope>
</reference>
<dbReference type="GeneID" id="54984366"/>
<organism evidence="8 9">
    <name type="scientific">Bordetella phage MW2</name>
    <dbReference type="NCBI Taxonomy" id="1916126"/>
    <lineage>
        <taxon>Viruses</taxon>
        <taxon>Duplodnaviria</taxon>
        <taxon>Heunggongvirae</taxon>
        <taxon>Uroviricota</taxon>
        <taxon>Caudoviricetes</taxon>
        <taxon>Mesyanzhinovviridae</taxon>
        <taxon>Rabinowitzvirinae</taxon>
        <taxon>Vojvodinavirus</taxon>
        <taxon>Vojvodinavirus MW2</taxon>
        <taxon>Bordetella virus MW2</taxon>
    </lineage>
</organism>
<dbReference type="PROSITE" id="PS00447">
    <property type="entry name" value="DNA_POLYMERASE_A"/>
    <property type="match status" value="1"/>
</dbReference>
<keyword evidence="2" id="KW-0808">Transferase</keyword>
<keyword evidence="5" id="KW-1194">Viral DNA replication</keyword>
<proteinExistence type="predicted"/>
<dbReference type="SUPFAM" id="SSF56672">
    <property type="entry name" value="DNA/RNA polymerases"/>
    <property type="match status" value="1"/>
</dbReference>
<dbReference type="EMBL" id="KY000218">
    <property type="protein sequence ID" value="APL99158.1"/>
    <property type="molecule type" value="Genomic_DNA"/>
</dbReference>
<keyword evidence="9" id="KW-1185">Reference proteome</keyword>
<dbReference type="InterPro" id="IPR012337">
    <property type="entry name" value="RNaseH-like_sf"/>
</dbReference>
<evidence type="ECO:0000256" key="3">
    <source>
        <dbReference type="ARBA" id="ARBA00022695"/>
    </source>
</evidence>
<keyword evidence="3" id="KW-0548">Nucleotidyltransferase</keyword>
<dbReference type="RefSeq" id="YP_009794114.1">
    <property type="nucleotide sequence ID" value="NC_047879.1"/>
</dbReference>
<evidence type="ECO:0000256" key="6">
    <source>
        <dbReference type="ARBA" id="ARBA00049244"/>
    </source>
</evidence>
<dbReference type="GO" id="GO:0039693">
    <property type="term" value="P:viral DNA genome replication"/>
    <property type="evidence" value="ECO:0007669"/>
    <property type="project" value="UniProtKB-KW"/>
</dbReference>
<dbReference type="GO" id="GO:0006261">
    <property type="term" value="P:DNA-templated DNA replication"/>
    <property type="evidence" value="ECO:0007669"/>
    <property type="project" value="InterPro"/>
</dbReference>
<evidence type="ECO:0000259" key="7">
    <source>
        <dbReference type="SMART" id="SM00482"/>
    </source>
</evidence>
<feature type="domain" description="DNA-directed DNA polymerase family A palm" evidence="7">
    <location>
        <begin position="387"/>
        <end position="619"/>
    </location>
</feature>
<dbReference type="GO" id="GO:0003887">
    <property type="term" value="F:DNA-directed DNA polymerase activity"/>
    <property type="evidence" value="ECO:0007669"/>
    <property type="project" value="UniProtKB-KW"/>
</dbReference>
<dbReference type="EC" id="2.7.7.7" evidence="1"/>
<evidence type="ECO:0000256" key="1">
    <source>
        <dbReference type="ARBA" id="ARBA00012417"/>
    </source>
</evidence>
<dbReference type="PANTHER" id="PTHR10133">
    <property type="entry name" value="DNA POLYMERASE I"/>
    <property type="match status" value="1"/>
</dbReference>
<dbReference type="PRINTS" id="PR00868">
    <property type="entry name" value="DNAPOLI"/>
</dbReference>
<sequence length="660" mass="73946">MQFPLFTTVQSTWTPPDLNALPSWEGAKRVAIDCETRDPDLKKLGPGAGRRPNSYITGISFAIEDGPGGYLPIRHEGGDNLPVEAVLRYFRDQAKVFTGDIVGANLPYDLDFLAGDGIEFNRARFFRDIQIADPLICELHDSYSMQAIAQRWGFEGKNEAMLRAAAGDYKIDPKKDMWKLPARFVGAYAEEDTRLPLNILRRQEREIDDQDLWGVYDLESRLLPVLTKLRRRGVRIDTDRLEQIERWAYAKEAEALARVRAATGVKIAVGDVWKPEALAPALEYIGIRLNKTSTGKPSIDKELLGSIDHPVADALERARKVNKLRTTFAGSVRDHMVNGRIHCTFNQLRKQRDDEEGTAGAAYGRLSCQNPNLQQQPARDDFAPMWRAIYLPEEGELWASNDYSQQEPRMAVHYACLARDLIGHHAWQSAIAARDAYRNDPNTDNHQMMADMAGIKRKDAKEIYLGLSYGMGGAKMCRKLGLPTMMAVRGPRFQLFDVNSPEGKRLVEEGARRFEAAGPEGQRLLDTFDSKVPFVKKLAKACEARAKAVGYITTLSGRRCRFPKDRDGNFDWTHKGLNRLIQGSSADQTKAAMVALDAAGFDMIIQVHDEIAFSIRDPKEGEAAAEIMRTCVPLELPSKVDVEIGPTWGHSMGWNGELPE</sequence>
<dbReference type="SMART" id="SM00482">
    <property type="entry name" value="POLAc"/>
    <property type="match status" value="1"/>
</dbReference>
<dbReference type="InterPro" id="IPR019760">
    <property type="entry name" value="DNA-dir_DNA_pol_A_CS"/>
</dbReference>
<accession>A0A2D0W920</accession>
<dbReference type="InterPro" id="IPR002298">
    <property type="entry name" value="DNA_polymerase_A"/>
</dbReference>
<dbReference type="Proteomes" id="UP000240508">
    <property type="component" value="Segment"/>
</dbReference>
<evidence type="ECO:0000256" key="4">
    <source>
        <dbReference type="ARBA" id="ARBA00022932"/>
    </source>
</evidence>
<dbReference type="Pfam" id="PF00476">
    <property type="entry name" value="DNA_pol_A"/>
    <property type="match status" value="2"/>
</dbReference>
<dbReference type="InterPro" id="IPR001098">
    <property type="entry name" value="DNA-dir_DNA_pol_A_palm_dom"/>
</dbReference>
<name>A0A2D0W920_9CAUD</name>
<dbReference type="Gene3D" id="1.10.150.20">
    <property type="entry name" value="5' to 3' exonuclease, C-terminal subdomain"/>
    <property type="match status" value="1"/>
</dbReference>
<protein>
    <recommendedName>
        <fullName evidence="1">DNA-directed DNA polymerase</fullName>
        <ecNumber evidence="1">2.7.7.7</ecNumber>
    </recommendedName>
</protein>
<dbReference type="GO" id="GO:0006302">
    <property type="term" value="P:double-strand break repair"/>
    <property type="evidence" value="ECO:0007669"/>
    <property type="project" value="TreeGrafter"/>
</dbReference>